<gene>
    <name evidence="12" type="primary">rdgB</name>
    <name evidence="12" type="ORF">E8A74_10270</name>
</gene>
<dbReference type="GO" id="GO:0017111">
    <property type="term" value="F:ribonucleoside triphosphate phosphatase activity"/>
    <property type="evidence" value="ECO:0007669"/>
    <property type="project" value="InterPro"/>
</dbReference>
<dbReference type="Pfam" id="PF01725">
    <property type="entry name" value="Ham1p_like"/>
    <property type="match status" value="1"/>
</dbReference>
<dbReference type="HAMAP" id="MF_01405">
    <property type="entry name" value="Non_canon_purine_NTPase"/>
    <property type="match status" value="1"/>
</dbReference>
<feature type="binding site" evidence="10">
    <location>
        <begin position="191"/>
        <end position="192"/>
    </location>
    <ligand>
        <name>substrate</name>
    </ligand>
</feature>
<dbReference type="InterPro" id="IPR020922">
    <property type="entry name" value="dITP/XTP_pyrophosphatase"/>
</dbReference>
<comment type="catalytic activity">
    <reaction evidence="8 10">
        <text>dITP + H2O = dIMP + diphosphate + H(+)</text>
        <dbReference type="Rhea" id="RHEA:28342"/>
        <dbReference type="ChEBI" id="CHEBI:15377"/>
        <dbReference type="ChEBI" id="CHEBI:15378"/>
        <dbReference type="ChEBI" id="CHEBI:33019"/>
        <dbReference type="ChEBI" id="CHEBI:61194"/>
        <dbReference type="ChEBI" id="CHEBI:61382"/>
        <dbReference type="EC" id="3.6.1.66"/>
    </reaction>
</comment>
<comment type="subunit">
    <text evidence="2 10">Homodimer.</text>
</comment>
<comment type="similarity">
    <text evidence="1 10 11">Belongs to the HAM1 NTPase family.</text>
</comment>
<dbReference type="SUPFAM" id="SSF52972">
    <property type="entry name" value="ITPase-like"/>
    <property type="match status" value="1"/>
</dbReference>
<evidence type="ECO:0000256" key="6">
    <source>
        <dbReference type="ARBA" id="ARBA00022842"/>
    </source>
</evidence>
<evidence type="ECO:0000256" key="4">
    <source>
        <dbReference type="ARBA" id="ARBA00022741"/>
    </source>
</evidence>
<dbReference type="NCBIfam" id="TIGR00042">
    <property type="entry name" value="RdgB/HAM1 family non-canonical purine NTP pyrophosphatase"/>
    <property type="match status" value="1"/>
</dbReference>
<comment type="caution">
    <text evidence="10">Lacks conserved residue(s) required for the propagation of feature annotation.</text>
</comment>
<dbReference type="InterPro" id="IPR029001">
    <property type="entry name" value="ITPase-like_fam"/>
</dbReference>
<sequence>MSEPNLPLSILVATTNRGKLAELLAIFADLPIQLLPLSQVLPDLPPIIEDGATFVDNALIKARTASEAAMMVTLAEDAGLEVDALAGRPGVRSARFAKEGATDSENNAALLAALEEIDDEHRTARFRCTMVLLDPWNEVQPEVICEGRCEGTIAQQARGAGGFGYDPLFIVKGDGRTMAELGDDEKNRISHRAEAARAMRPVLEALIENRRATVTRVVGER</sequence>
<dbReference type="GO" id="GO:0000166">
    <property type="term" value="F:nucleotide binding"/>
    <property type="evidence" value="ECO:0007669"/>
    <property type="project" value="UniProtKB-KW"/>
</dbReference>
<dbReference type="CDD" id="cd00515">
    <property type="entry name" value="HAM1"/>
    <property type="match status" value="1"/>
</dbReference>
<dbReference type="EMBL" id="SSMQ01000008">
    <property type="protein sequence ID" value="TKD09982.1"/>
    <property type="molecule type" value="Genomic_DNA"/>
</dbReference>
<evidence type="ECO:0000313" key="12">
    <source>
        <dbReference type="EMBL" id="TKD09982.1"/>
    </source>
</evidence>
<evidence type="ECO:0000256" key="7">
    <source>
        <dbReference type="ARBA" id="ARBA00023080"/>
    </source>
</evidence>
<accession>A0A4U1JFE5</accession>
<dbReference type="GO" id="GO:0036222">
    <property type="term" value="F:XTP diphosphatase activity"/>
    <property type="evidence" value="ECO:0007669"/>
    <property type="project" value="UniProtKB-UniRule"/>
</dbReference>
<evidence type="ECO:0000256" key="11">
    <source>
        <dbReference type="RuleBase" id="RU003781"/>
    </source>
</evidence>
<dbReference type="Proteomes" id="UP000309215">
    <property type="component" value="Unassembled WGS sequence"/>
</dbReference>
<dbReference type="RefSeq" id="WP_136928781.1">
    <property type="nucleotide sequence ID" value="NZ_SSMQ01000008.1"/>
</dbReference>
<keyword evidence="4 10" id="KW-0547">Nucleotide-binding</keyword>
<evidence type="ECO:0000256" key="2">
    <source>
        <dbReference type="ARBA" id="ARBA00011738"/>
    </source>
</evidence>
<dbReference type="GO" id="GO:0046872">
    <property type="term" value="F:metal ion binding"/>
    <property type="evidence" value="ECO:0007669"/>
    <property type="project" value="UniProtKB-KW"/>
</dbReference>
<feature type="binding site" evidence="10">
    <location>
        <position position="78"/>
    </location>
    <ligand>
        <name>substrate</name>
    </ligand>
</feature>
<feature type="binding site" evidence="10">
    <location>
        <position position="186"/>
    </location>
    <ligand>
        <name>substrate</name>
    </ligand>
</feature>
<comment type="catalytic activity">
    <reaction evidence="9 10">
        <text>XTP + H2O = XMP + diphosphate + H(+)</text>
        <dbReference type="Rhea" id="RHEA:28610"/>
        <dbReference type="ChEBI" id="CHEBI:15377"/>
        <dbReference type="ChEBI" id="CHEBI:15378"/>
        <dbReference type="ChEBI" id="CHEBI:33019"/>
        <dbReference type="ChEBI" id="CHEBI:57464"/>
        <dbReference type="ChEBI" id="CHEBI:61314"/>
        <dbReference type="EC" id="3.6.1.66"/>
    </reaction>
</comment>
<keyword evidence="3 10" id="KW-0479">Metal-binding</keyword>
<dbReference type="GO" id="GO:0005829">
    <property type="term" value="C:cytosol"/>
    <property type="evidence" value="ECO:0007669"/>
    <property type="project" value="TreeGrafter"/>
</dbReference>
<reference evidence="12 13" key="1">
    <citation type="submission" date="2019-04" db="EMBL/GenBank/DDBJ databases">
        <authorList>
            <person name="Li Y."/>
            <person name="Wang J."/>
        </authorList>
    </citation>
    <scope>NUCLEOTIDE SEQUENCE [LARGE SCALE GENOMIC DNA]</scope>
    <source>
        <strain evidence="12 13">DSM 14668</strain>
    </source>
</reference>
<dbReference type="EC" id="3.6.1.66" evidence="10"/>
<evidence type="ECO:0000256" key="10">
    <source>
        <dbReference type="HAMAP-Rule" id="MF_01405"/>
    </source>
</evidence>
<evidence type="ECO:0000313" key="13">
    <source>
        <dbReference type="Proteomes" id="UP000309215"/>
    </source>
</evidence>
<keyword evidence="6 10" id="KW-0460">Magnesium</keyword>
<evidence type="ECO:0000256" key="1">
    <source>
        <dbReference type="ARBA" id="ARBA00008023"/>
    </source>
</evidence>
<feature type="binding site" evidence="10">
    <location>
        <begin position="14"/>
        <end position="19"/>
    </location>
    <ligand>
        <name>substrate</name>
    </ligand>
</feature>
<evidence type="ECO:0000256" key="8">
    <source>
        <dbReference type="ARBA" id="ARBA00051875"/>
    </source>
</evidence>
<feature type="active site" description="Proton acceptor" evidence="10">
    <location>
        <position position="77"/>
    </location>
</feature>
<comment type="caution">
    <text evidence="12">The sequence shown here is derived from an EMBL/GenBank/DDBJ whole genome shotgun (WGS) entry which is preliminary data.</text>
</comment>
<protein>
    <recommendedName>
        <fullName evidence="10">dITP/XTP pyrophosphatase</fullName>
        <ecNumber evidence="10">3.6.1.66</ecNumber>
    </recommendedName>
    <alternativeName>
        <fullName evidence="10">Non-canonical purine NTP pyrophosphatase</fullName>
    </alternativeName>
    <alternativeName>
        <fullName evidence="10">Non-standard purine NTP pyrophosphatase</fullName>
    </alternativeName>
    <alternativeName>
        <fullName evidence="10">Nucleoside-triphosphate diphosphatase</fullName>
    </alternativeName>
    <alternativeName>
        <fullName evidence="10">Nucleoside-triphosphate pyrophosphatase</fullName>
        <shortName evidence="10">NTPase</shortName>
    </alternativeName>
</protein>
<dbReference type="GO" id="GO:0035870">
    <property type="term" value="F:dITP diphosphatase activity"/>
    <property type="evidence" value="ECO:0007669"/>
    <property type="project" value="UniProtKB-UniRule"/>
</dbReference>
<evidence type="ECO:0000256" key="5">
    <source>
        <dbReference type="ARBA" id="ARBA00022801"/>
    </source>
</evidence>
<dbReference type="Gene3D" id="3.90.950.10">
    <property type="match status" value="1"/>
</dbReference>
<organism evidence="12 13">
    <name type="scientific">Polyangium fumosum</name>
    <dbReference type="NCBI Taxonomy" id="889272"/>
    <lineage>
        <taxon>Bacteria</taxon>
        <taxon>Pseudomonadati</taxon>
        <taxon>Myxococcota</taxon>
        <taxon>Polyangia</taxon>
        <taxon>Polyangiales</taxon>
        <taxon>Polyangiaceae</taxon>
        <taxon>Polyangium</taxon>
    </lineage>
</organism>
<dbReference type="GO" id="GO:0009117">
    <property type="term" value="P:nucleotide metabolic process"/>
    <property type="evidence" value="ECO:0007669"/>
    <property type="project" value="UniProtKB-KW"/>
</dbReference>
<proteinExistence type="inferred from homology"/>
<evidence type="ECO:0000256" key="3">
    <source>
        <dbReference type="ARBA" id="ARBA00022723"/>
    </source>
</evidence>
<feature type="binding site" evidence="10">
    <location>
        <begin position="163"/>
        <end position="166"/>
    </location>
    <ligand>
        <name>substrate</name>
    </ligand>
</feature>
<keyword evidence="13" id="KW-1185">Reference proteome</keyword>
<comment type="function">
    <text evidence="10">Pyrophosphatase that catalyzes the hydrolysis of nucleoside triphosphates to their monophosphate derivatives, with a high preference for the non-canonical purine nucleotides XTP (xanthosine triphosphate), dITP (deoxyinosine triphosphate) and ITP. Seems to function as a house-cleaning enzyme that removes non-canonical purine nucleotides from the nucleotide pool, thus preventing their incorporation into DNA/RNA and avoiding chromosomal lesions.</text>
</comment>
<dbReference type="GO" id="GO:0036220">
    <property type="term" value="F:ITP diphosphatase activity"/>
    <property type="evidence" value="ECO:0007669"/>
    <property type="project" value="UniProtKB-UniRule"/>
</dbReference>
<dbReference type="PANTHER" id="PTHR11067:SF9">
    <property type="entry name" value="INOSINE TRIPHOSPHATE PYROPHOSPHATASE"/>
    <property type="match status" value="1"/>
</dbReference>
<evidence type="ECO:0000256" key="9">
    <source>
        <dbReference type="ARBA" id="ARBA00052017"/>
    </source>
</evidence>
<dbReference type="GO" id="GO:0009146">
    <property type="term" value="P:purine nucleoside triphosphate catabolic process"/>
    <property type="evidence" value="ECO:0007669"/>
    <property type="project" value="UniProtKB-UniRule"/>
</dbReference>
<dbReference type="OrthoDB" id="9807456at2"/>
<feature type="binding site" evidence="10">
    <location>
        <position position="77"/>
    </location>
    <ligand>
        <name>Mg(2+)</name>
        <dbReference type="ChEBI" id="CHEBI:18420"/>
    </ligand>
</feature>
<keyword evidence="7 10" id="KW-0546">Nucleotide metabolism</keyword>
<comment type="cofactor">
    <cofactor evidence="10">
        <name>Mg(2+)</name>
        <dbReference type="ChEBI" id="CHEBI:18420"/>
    </cofactor>
    <text evidence="10">Binds 1 Mg(2+) ion per subunit.</text>
</comment>
<comment type="catalytic activity">
    <reaction evidence="10">
        <text>ITP + H2O = IMP + diphosphate + H(+)</text>
        <dbReference type="Rhea" id="RHEA:29399"/>
        <dbReference type="ChEBI" id="CHEBI:15377"/>
        <dbReference type="ChEBI" id="CHEBI:15378"/>
        <dbReference type="ChEBI" id="CHEBI:33019"/>
        <dbReference type="ChEBI" id="CHEBI:58053"/>
        <dbReference type="ChEBI" id="CHEBI:61402"/>
        <dbReference type="EC" id="3.6.1.66"/>
    </reaction>
</comment>
<keyword evidence="5 10" id="KW-0378">Hydrolase</keyword>
<dbReference type="PANTHER" id="PTHR11067">
    <property type="entry name" value="INOSINE TRIPHOSPHATE PYROPHOSPHATASE/HAM1 PROTEIN"/>
    <property type="match status" value="1"/>
</dbReference>
<name>A0A4U1JFE5_9BACT</name>
<dbReference type="InterPro" id="IPR002637">
    <property type="entry name" value="RdgB/HAM1"/>
</dbReference>
<dbReference type="FunFam" id="3.90.950.10:FF:000001">
    <property type="entry name" value="dITP/XTP pyrophosphatase"/>
    <property type="match status" value="1"/>
</dbReference>
<dbReference type="AlphaFoldDB" id="A0A4U1JFE5"/>